<protein>
    <recommendedName>
        <fullName evidence="4">CopG family transcriptional regulator</fullName>
    </recommendedName>
</protein>
<accession>A0A517W3T8</accession>
<dbReference type="RefSeq" id="WP_144980222.1">
    <property type="nucleotide sequence ID" value="NZ_CP037920.1"/>
</dbReference>
<evidence type="ECO:0000313" key="2">
    <source>
        <dbReference type="EMBL" id="QDT99890.1"/>
    </source>
</evidence>
<dbReference type="KEGG" id="gaw:V144x_54040"/>
<dbReference type="AlphaFoldDB" id="A0A517W3T8"/>
<gene>
    <name evidence="1" type="ORF">V144x_17240</name>
    <name evidence="2" type="ORF">V144x_54040</name>
</gene>
<dbReference type="Proteomes" id="UP000318704">
    <property type="component" value="Chromosome"/>
</dbReference>
<evidence type="ECO:0008006" key="4">
    <source>
        <dbReference type="Google" id="ProtNLM"/>
    </source>
</evidence>
<reference evidence="2 3" key="1">
    <citation type="submission" date="2019-03" db="EMBL/GenBank/DDBJ databases">
        <title>Deep-cultivation of Planctomycetes and their phenomic and genomic characterization uncovers novel biology.</title>
        <authorList>
            <person name="Wiegand S."/>
            <person name="Jogler M."/>
            <person name="Boedeker C."/>
            <person name="Pinto D."/>
            <person name="Vollmers J."/>
            <person name="Rivas-Marin E."/>
            <person name="Kohn T."/>
            <person name="Peeters S.H."/>
            <person name="Heuer A."/>
            <person name="Rast P."/>
            <person name="Oberbeckmann S."/>
            <person name="Bunk B."/>
            <person name="Jeske O."/>
            <person name="Meyerdierks A."/>
            <person name="Storesund J.E."/>
            <person name="Kallscheuer N."/>
            <person name="Luecker S."/>
            <person name="Lage O.M."/>
            <person name="Pohl T."/>
            <person name="Merkel B.J."/>
            <person name="Hornburger P."/>
            <person name="Mueller R.-W."/>
            <person name="Bruemmer F."/>
            <person name="Labrenz M."/>
            <person name="Spormann A.M."/>
            <person name="Op den Camp H."/>
            <person name="Overmann J."/>
            <person name="Amann R."/>
            <person name="Jetten M.S.M."/>
            <person name="Mascher T."/>
            <person name="Medema M.H."/>
            <person name="Devos D.P."/>
            <person name="Kaster A.-K."/>
            <person name="Ovreas L."/>
            <person name="Rohde M."/>
            <person name="Galperin M.Y."/>
            <person name="Jogler C."/>
        </authorList>
    </citation>
    <scope>NUCLEOTIDE SEQUENCE [LARGE SCALE GENOMIC DNA]</scope>
    <source>
        <strain evidence="2 3">V144</strain>
    </source>
</reference>
<dbReference type="EMBL" id="CP037920">
    <property type="protein sequence ID" value="QDT99890.1"/>
    <property type="molecule type" value="Genomic_DNA"/>
</dbReference>
<dbReference type="KEGG" id="gaw:V144x_17240"/>
<name>A0A517W3T8_9PLAN</name>
<proteinExistence type="predicted"/>
<evidence type="ECO:0000313" key="1">
    <source>
        <dbReference type="EMBL" id="QDT96270.1"/>
    </source>
</evidence>
<dbReference type="EMBL" id="CP037920">
    <property type="protein sequence ID" value="QDT96270.1"/>
    <property type="molecule type" value="Genomic_DNA"/>
</dbReference>
<sequence length="64" mass="7706">MRRKKTITIELDRDDWWPLCRYAAKEKISIRGLARKTLMPLIDDLKRRYPRQPVNESPSIDDVH</sequence>
<evidence type="ECO:0000313" key="3">
    <source>
        <dbReference type="Proteomes" id="UP000318704"/>
    </source>
</evidence>
<organism evidence="2 3">
    <name type="scientific">Gimesia aquarii</name>
    <dbReference type="NCBI Taxonomy" id="2527964"/>
    <lineage>
        <taxon>Bacteria</taxon>
        <taxon>Pseudomonadati</taxon>
        <taxon>Planctomycetota</taxon>
        <taxon>Planctomycetia</taxon>
        <taxon>Planctomycetales</taxon>
        <taxon>Planctomycetaceae</taxon>
        <taxon>Gimesia</taxon>
    </lineage>
</organism>